<feature type="chain" id="PRO_5025670834" description="Peptidase C14" evidence="1">
    <location>
        <begin position="30"/>
        <end position="588"/>
    </location>
</feature>
<evidence type="ECO:0008006" key="4">
    <source>
        <dbReference type="Google" id="ProtNLM"/>
    </source>
</evidence>
<keyword evidence="1" id="KW-0732">Signal</keyword>
<gene>
    <name evidence="2" type="ORF">BT96DRAFT_21791</name>
</gene>
<keyword evidence="3" id="KW-1185">Reference proteome</keyword>
<feature type="signal peptide" evidence="1">
    <location>
        <begin position="1"/>
        <end position="29"/>
    </location>
</feature>
<dbReference type="EMBL" id="ML769392">
    <property type="protein sequence ID" value="KAE9408095.1"/>
    <property type="molecule type" value="Genomic_DNA"/>
</dbReference>
<dbReference type="OrthoDB" id="3126724at2759"/>
<name>A0A6A4IHP2_9AGAR</name>
<dbReference type="Gene3D" id="3.40.50.1460">
    <property type="match status" value="1"/>
</dbReference>
<dbReference type="Proteomes" id="UP000799118">
    <property type="component" value="Unassembled WGS sequence"/>
</dbReference>
<protein>
    <recommendedName>
        <fullName evidence="4">Peptidase C14</fullName>
    </recommendedName>
</protein>
<accession>A0A6A4IHP2</accession>
<dbReference type="AlphaFoldDB" id="A0A6A4IHP2"/>
<evidence type="ECO:0000313" key="2">
    <source>
        <dbReference type="EMBL" id="KAE9408095.1"/>
    </source>
</evidence>
<reference evidence="2" key="1">
    <citation type="journal article" date="2019" name="Environ. Microbiol.">
        <title>Fungal ecological strategies reflected in gene transcription - a case study of two litter decomposers.</title>
        <authorList>
            <person name="Barbi F."/>
            <person name="Kohler A."/>
            <person name="Barry K."/>
            <person name="Baskaran P."/>
            <person name="Daum C."/>
            <person name="Fauchery L."/>
            <person name="Ihrmark K."/>
            <person name="Kuo A."/>
            <person name="LaButti K."/>
            <person name="Lipzen A."/>
            <person name="Morin E."/>
            <person name="Grigoriev I.V."/>
            <person name="Henrissat B."/>
            <person name="Lindahl B."/>
            <person name="Martin F."/>
        </authorList>
    </citation>
    <scope>NUCLEOTIDE SEQUENCE</scope>
    <source>
        <strain evidence="2">JB14</strain>
    </source>
</reference>
<sequence>MAPNYNLFPLHSALSHFLALLMSSPSVYARVLLGSSGSGDDWMLVDSAKILWAIGSNTDNRLNIRFYTHRKIAATERGLALGFPGSPRIRVPLPEPEITNYNPLSSRLRAEFLSDIRSCSKELRENDTLFLAFCSHGREMDGAVFIGKTLITDETTREVAWITIEDVEAALEDVPKSAKIIIWLGSCHSGFWLRSKKWTTYAAAEYNQESHSIPQSSSGHIGGSRHTLGTFTTLGKPNGVIYPYPGEESSYFTKKPSPRIHESSTMGIHRLAETTAAIVRSYPGGEDFNQTVVSSDATYPLPGFPQFTHTALNRLGLFHAGEIAQSPEMITATASVSESSSSRLDTLIRAFRVGVGSYAYPPTPSTTRLNFLIDELTRTPNDAKPELVQHAIAYHETLQFLARSLSHVGVWKKLTSSESRSNVESEAPVISGRRRDAVPLFTSSHGVAVIHELWNILGSQDFSQSQGFKWSSMALKSYAEIWVECGKPVFDGEALRRARAQVLEWIDEVGKAKPELLCPLGCTEHLLLTKAEYQALLDTDSWKEFLLGGRSPDSPQAGPILTSRESLVDISNISRSRRMLVPSKTCTF</sequence>
<evidence type="ECO:0000256" key="1">
    <source>
        <dbReference type="SAM" id="SignalP"/>
    </source>
</evidence>
<evidence type="ECO:0000313" key="3">
    <source>
        <dbReference type="Proteomes" id="UP000799118"/>
    </source>
</evidence>
<organism evidence="2 3">
    <name type="scientific">Gymnopus androsaceus JB14</name>
    <dbReference type="NCBI Taxonomy" id="1447944"/>
    <lineage>
        <taxon>Eukaryota</taxon>
        <taxon>Fungi</taxon>
        <taxon>Dikarya</taxon>
        <taxon>Basidiomycota</taxon>
        <taxon>Agaricomycotina</taxon>
        <taxon>Agaricomycetes</taxon>
        <taxon>Agaricomycetidae</taxon>
        <taxon>Agaricales</taxon>
        <taxon>Marasmiineae</taxon>
        <taxon>Omphalotaceae</taxon>
        <taxon>Gymnopus</taxon>
    </lineage>
</organism>
<proteinExistence type="predicted"/>